<dbReference type="Proteomes" id="UP000623172">
    <property type="component" value="Unassembled WGS sequence"/>
</dbReference>
<gene>
    <name evidence="1" type="ORF">H8696_10385</name>
</gene>
<protein>
    <submittedName>
        <fullName evidence="1">Lar family restriction alleviation protein</fullName>
    </submittedName>
</protein>
<sequence length="71" mass="8394">MNELKPCPFCGNLPVVAKYEPRLYRPVMNHTYCIVCCECEMMFGWDYDYGGRFDTEEEAVEAWNRREEPCG</sequence>
<dbReference type="RefSeq" id="WP_249317364.1">
    <property type="nucleotide sequence ID" value="NZ_JACRSR010000006.1"/>
</dbReference>
<comment type="caution">
    <text evidence="1">The sequence shown here is derived from an EMBL/GenBank/DDBJ whole genome shotgun (WGS) entry which is preliminary data.</text>
</comment>
<keyword evidence="2" id="KW-1185">Reference proteome</keyword>
<accession>A0A926HRF1</accession>
<name>A0A926HRF1_9FIRM</name>
<organism evidence="1 2">
    <name type="scientific">Gehongia tenuis</name>
    <dbReference type="NCBI Taxonomy" id="2763655"/>
    <lineage>
        <taxon>Bacteria</taxon>
        <taxon>Bacillati</taxon>
        <taxon>Bacillota</taxon>
        <taxon>Clostridia</taxon>
        <taxon>Christensenellales</taxon>
        <taxon>Christensenellaceae</taxon>
        <taxon>Gehongia</taxon>
    </lineage>
</organism>
<dbReference type="InterPro" id="IPR019908">
    <property type="entry name" value="Toxin_RalR"/>
</dbReference>
<dbReference type="Pfam" id="PF14354">
    <property type="entry name" value="Lar_restr_allev"/>
    <property type="match status" value="1"/>
</dbReference>
<proteinExistence type="predicted"/>
<evidence type="ECO:0000313" key="2">
    <source>
        <dbReference type="Proteomes" id="UP000623172"/>
    </source>
</evidence>
<dbReference type="AlphaFoldDB" id="A0A926HRF1"/>
<dbReference type="EMBL" id="JACRSR010000006">
    <property type="protein sequence ID" value="MBC8532251.1"/>
    <property type="molecule type" value="Genomic_DNA"/>
</dbReference>
<reference evidence="1" key="1">
    <citation type="submission" date="2020-08" db="EMBL/GenBank/DDBJ databases">
        <title>Genome public.</title>
        <authorList>
            <person name="Liu C."/>
            <person name="Sun Q."/>
        </authorList>
    </citation>
    <scope>NUCLEOTIDE SEQUENCE</scope>
    <source>
        <strain evidence="1">NSJ-53</strain>
    </source>
</reference>
<evidence type="ECO:0000313" key="1">
    <source>
        <dbReference type="EMBL" id="MBC8532251.1"/>
    </source>
</evidence>
<dbReference type="NCBIfam" id="TIGR03655">
    <property type="entry name" value="anti_R_Lar"/>
    <property type="match status" value="1"/>
</dbReference>